<protein>
    <submittedName>
        <fullName evidence="1">Uncharacterized protein</fullName>
    </submittedName>
</protein>
<evidence type="ECO:0000313" key="1">
    <source>
        <dbReference type="EMBL" id="VCX43348.1"/>
    </source>
</evidence>
<evidence type="ECO:0000313" key="2">
    <source>
        <dbReference type="Proteomes" id="UP000269945"/>
    </source>
</evidence>
<organism evidence="1 2">
    <name type="scientific">Gulo gulo</name>
    <name type="common">Wolverine</name>
    <name type="synonym">Gluton</name>
    <dbReference type="NCBI Taxonomy" id="48420"/>
    <lineage>
        <taxon>Eukaryota</taxon>
        <taxon>Metazoa</taxon>
        <taxon>Chordata</taxon>
        <taxon>Craniata</taxon>
        <taxon>Vertebrata</taxon>
        <taxon>Euteleostomi</taxon>
        <taxon>Mammalia</taxon>
        <taxon>Eutheria</taxon>
        <taxon>Laurasiatheria</taxon>
        <taxon>Carnivora</taxon>
        <taxon>Caniformia</taxon>
        <taxon>Musteloidea</taxon>
        <taxon>Mustelidae</taxon>
        <taxon>Guloninae</taxon>
        <taxon>Gulo</taxon>
    </lineage>
</organism>
<keyword evidence="2" id="KW-1185">Reference proteome</keyword>
<dbReference type="EMBL" id="CYRY02047352">
    <property type="protein sequence ID" value="VCX43348.1"/>
    <property type="molecule type" value="Genomic_DNA"/>
</dbReference>
<gene>
    <name evidence="1" type="ORF">BN2614_LOCUS1</name>
</gene>
<feature type="non-terminal residue" evidence="1">
    <location>
        <position position="45"/>
    </location>
</feature>
<proteinExistence type="predicted"/>
<dbReference type="Proteomes" id="UP000269945">
    <property type="component" value="Unassembled WGS sequence"/>
</dbReference>
<comment type="caution">
    <text evidence="1">The sequence shown here is derived from an EMBL/GenBank/DDBJ whole genome shotgun (WGS) entry which is preliminary data.</text>
</comment>
<dbReference type="AlphaFoldDB" id="A0A9X9ME76"/>
<name>A0A9X9ME76_GULGU</name>
<accession>A0A9X9ME76</accession>
<sequence length="45" mass="4596">MRSSRVGGLGDPGGTDLAGAFGTLAVAAENRRGDDKEPPLGRTRL</sequence>
<reference evidence="1 2" key="1">
    <citation type="submission" date="2018-10" db="EMBL/GenBank/DDBJ databases">
        <authorList>
            <person name="Ekblom R."/>
            <person name="Jareborg N."/>
        </authorList>
    </citation>
    <scope>NUCLEOTIDE SEQUENCE [LARGE SCALE GENOMIC DNA]</scope>
    <source>
        <tissue evidence="1">Muscle</tissue>
    </source>
</reference>